<dbReference type="GO" id="GO:0000747">
    <property type="term" value="P:conjugation with cellular fusion"/>
    <property type="evidence" value="ECO:0007669"/>
    <property type="project" value="TreeGrafter"/>
</dbReference>
<accession>A0A1A7MH19</accession>
<protein>
    <recommendedName>
        <fullName evidence="13">Phox-like protein</fullName>
    </recommendedName>
</protein>
<evidence type="ECO:0000313" key="9">
    <source>
        <dbReference type="EMBL" id="THX28621.1"/>
    </source>
</evidence>
<dbReference type="PROSITE" id="PS50195">
    <property type="entry name" value="PX"/>
    <property type="match status" value="1"/>
</dbReference>
<feature type="domain" description="PX" evidence="6">
    <location>
        <begin position="285"/>
        <end position="405"/>
    </location>
</feature>
<evidence type="ECO:0000313" key="10">
    <source>
        <dbReference type="Proteomes" id="UP000308802"/>
    </source>
</evidence>
<feature type="domain" description="SH3" evidence="5">
    <location>
        <begin position="30"/>
        <end position="96"/>
    </location>
</feature>
<name>A0A1A7MH19_AURPU</name>
<proteinExistence type="predicted"/>
<dbReference type="Pfam" id="PF00018">
    <property type="entry name" value="SH3_1"/>
    <property type="match status" value="2"/>
</dbReference>
<evidence type="ECO:0008006" key="13">
    <source>
        <dbReference type="Google" id="ProtNLM"/>
    </source>
</evidence>
<dbReference type="GO" id="GO:0043332">
    <property type="term" value="C:mating projection tip"/>
    <property type="evidence" value="ECO:0007669"/>
    <property type="project" value="TreeGrafter"/>
</dbReference>
<feature type="compositionally biased region" description="Basic and acidic residues" evidence="4">
    <location>
        <begin position="418"/>
        <end position="428"/>
    </location>
</feature>
<dbReference type="InterPro" id="IPR001683">
    <property type="entry name" value="PX_dom"/>
</dbReference>
<dbReference type="GO" id="GO:1902494">
    <property type="term" value="C:catalytic complex"/>
    <property type="evidence" value="ECO:0007669"/>
    <property type="project" value="UniProtKB-ARBA"/>
</dbReference>
<feature type="compositionally biased region" description="Polar residues" evidence="4">
    <location>
        <begin position="441"/>
        <end position="466"/>
    </location>
</feature>
<dbReference type="SMART" id="SM00326">
    <property type="entry name" value="SH3"/>
    <property type="match status" value="2"/>
</dbReference>
<dbReference type="Gene3D" id="2.30.30.40">
    <property type="entry name" value="SH3 Domains"/>
    <property type="match status" value="2"/>
</dbReference>
<dbReference type="SMART" id="SM00312">
    <property type="entry name" value="PX"/>
    <property type="match status" value="1"/>
</dbReference>
<feature type="compositionally biased region" description="Basic and acidic residues" evidence="4">
    <location>
        <begin position="110"/>
        <end position="126"/>
    </location>
</feature>
<evidence type="ECO:0000313" key="11">
    <source>
        <dbReference type="Proteomes" id="UP000309076"/>
    </source>
</evidence>
<dbReference type="GO" id="GO:0005938">
    <property type="term" value="C:cell cortex"/>
    <property type="evidence" value="ECO:0007669"/>
    <property type="project" value="UniProtKB-ARBA"/>
</dbReference>
<dbReference type="SUPFAM" id="SSF54277">
    <property type="entry name" value="CAD &amp; PB1 domains"/>
    <property type="match status" value="1"/>
</dbReference>
<dbReference type="GO" id="GO:0035091">
    <property type="term" value="F:phosphatidylinositol binding"/>
    <property type="evidence" value="ECO:0007669"/>
    <property type="project" value="InterPro"/>
</dbReference>
<sequence length="612" mass="67517">MVKFRRSSGRASSHNHSLSIPEKDPTAIVPPKKVIKALYDWDAPNDNPNVRFLSFASGDFLHVTGREDDTEWYEACNPLHNSRGLVPVSYFEQVGKTVRESASVTSSPSTHHDSGYADKSSHDPSRMSKSSMGRSGGAPVYGIVAYDFKAERPDELEAHEGEAIIVIAQSNPEWFVAKPITRLGGPGLIPVSFVEIKDLTSGQTIDSAEAIARAGIPRVEEWKKMAADYKNTSIPLGQIGNMQAASQQSMAGLQSGMDRMSLNNGGHSRNMSTVSRRTTSQAHSQYPLAPLRASVPRYMYLDEKFHFIVEATLADGSHWDLTRIYEDFYELQINLIKAFPDEAGNTGAPRTLPLMPGPVQFVTDRITEGRRENLDEYLYKLLRLGSHVVNSTLVRGFFTPHAGDYEIDPNVVDLNEHSRSAAETKTDRYSTASHASGHYAASTNSARQSTSAQSFAAHQRQQSSVGAGSMRAPPGHYRTPSQYTDATVHTTHTAAPTLARQTTAMSTATTSSAATSGGALKVKVWFDRETCVVLRLPPRGAFNFDDLYRKILERRRLEYGDTDPRSDETELDIEVRNERTGDYTPLINDDTLEDAIQQNDKMMLVVQSAHGS</sequence>
<dbReference type="Gene3D" id="3.30.1520.10">
    <property type="entry name" value="Phox-like domain"/>
    <property type="match status" value="1"/>
</dbReference>
<dbReference type="InterPro" id="IPR035550">
    <property type="entry name" value="Bem1/Scd2_PX"/>
</dbReference>
<dbReference type="Gene3D" id="3.10.20.90">
    <property type="entry name" value="Phosphatidylinositol 3-kinase Catalytic Subunit, Chain A, domain 1"/>
    <property type="match status" value="1"/>
</dbReference>
<dbReference type="InterPro" id="IPR035549">
    <property type="entry name" value="Bem1/Scd2_SH3_2"/>
</dbReference>
<evidence type="ECO:0000256" key="4">
    <source>
        <dbReference type="SAM" id="MobiDB-lite"/>
    </source>
</evidence>
<evidence type="ECO:0000313" key="12">
    <source>
        <dbReference type="Proteomes" id="UP000310374"/>
    </source>
</evidence>
<evidence type="ECO:0000313" key="7">
    <source>
        <dbReference type="EMBL" id="THW38950.1"/>
    </source>
</evidence>
<dbReference type="GO" id="GO:0051130">
    <property type="term" value="P:positive regulation of cellular component organization"/>
    <property type="evidence" value="ECO:0007669"/>
    <property type="project" value="UniProtKB-ARBA"/>
</dbReference>
<evidence type="ECO:0000256" key="1">
    <source>
        <dbReference type="ARBA" id="ARBA00022443"/>
    </source>
</evidence>
<feature type="domain" description="SH3" evidence="5">
    <location>
        <begin position="137"/>
        <end position="199"/>
    </location>
</feature>
<evidence type="ECO:0000313" key="8">
    <source>
        <dbReference type="EMBL" id="THW76121.1"/>
    </source>
</evidence>
<dbReference type="EMBL" id="QZAT01000050">
    <property type="protein sequence ID" value="THX28621.1"/>
    <property type="molecule type" value="Genomic_DNA"/>
</dbReference>
<dbReference type="EMBL" id="QZAM01000176">
    <property type="protein sequence ID" value="THW38950.1"/>
    <property type="molecule type" value="Genomic_DNA"/>
</dbReference>
<feature type="region of interest" description="Disordered" evidence="4">
    <location>
        <begin position="1"/>
        <end position="26"/>
    </location>
</feature>
<evidence type="ECO:0000259" key="5">
    <source>
        <dbReference type="PROSITE" id="PS50002"/>
    </source>
</evidence>
<gene>
    <name evidence="9" type="ORF">D6D12_04718</name>
    <name evidence="8" type="ORF">D6D19_03436</name>
    <name evidence="7" type="ORF">D6D21_07549</name>
</gene>
<dbReference type="FunFam" id="2.30.30.40:FF:000093">
    <property type="entry name" value="Protein kinase activator Bem1"/>
    <property type="match status" value="1"/>
</dbReference>
<dbReference type="PANTHER" id="PTHR15706:SF2">
    <property type="entry name" value="SH3 AND PX DOMAIN-CONTAINING PROTEIN 2A"/>
    <property type="match status" value="1"/>
</dbReference>
<dbReference type="GO" id="GO:0030674">
    <property type="term" value="F:protein-macromolecule adaptor activity"/>
    <property type="evidence" value="ECO:0007669"/>
    <property type="project" value="TreeGrafter"/>
</dbReference>
<dbReference type="Proteomes" id="UP000310374">
    <property type="component" value="Unassembled WGS sequence"/>
</dbReference>
<feature type="region of interest" description="Disordered" evidence="4">
    <location>
        <begin position="418"/>
        <end position="482"/>
    </location>
</feature>
<evidence type="ECO:0000256" key="3">
    <source>
        <dbReference type="PROSITE-ProRule" id="PRU00192"/>
    </source>
</evidence>
<dbReference type="SUPFAM" id="SSF50044">
    <property type="entry name" value="SH3-domain"/>
    <property type="match status" value="2"/>
</dbReference>
<organism evidence="8 10">
    <name type="scientific">Aureobasidium pullulans</name>
    <name type="common">Black yeast</name>
    <name type="synonym">Pullularia pullulans</name>
    <dbReference type="NCBI Taxonomy" id="5580"/>
    <lineage>
        <taxon>Eukaryota</taxon>
        <taxon>Fungi</taxon>
        <taxon>Dikarya</taxon>
        <taxon>Ascomycota</taxon>
        <taxon>Pezizomycotina</taxon>
        <taxon>Dothideomycetes</taxon>
        <taxon>Dothideomycetidae</taxon>
        <taxon>Dothideales</taxon>
        <taxon>Saccotheciaceae</taxon>
        <taxon>Aureobasidium</taxon>
    </lineage>
</organism>
<dbReference type="InterPro" id="IPR036871">
    <property type="entry name" value="PX_dom_sf"/>
</dbReference>
<dbReference type="SUPFAM" id="SSF64268">
    <property type="entry name" value="PX domain"/>
    <property type="match status" value="1"/>
</dbReference>
<reference evidence="10 11" key="1">
    <citation type="submission" date="2018-10" db="EMBL/GenBank/DDBJ databases">
        <title>Fifty Aureobasidium pullulans genomes reveal a recombining polyextremotolerant generalist.</title>
        <authorList>
            <person name="Gostincar C."/>
            <person name="Turk M."/>
            <person name="Zajc J."/>
            <person name="Gunde-Cimerman N."/>
        </authorList>
    </citation>
    <scope>NUCLEOTIDE SEQUENCE [LARGE SCALE GENOMIC DNA]</scope>
    <source>
        <strain evidence="9 12">EXF-10081</strain>
        <strain evidence="8 10">EXF-10659</strain>
        <strain evidence="7 11">EXF-10796</strain>
    </source>
</reference>
<dbReference type="AlphaFoldDB" id="A0A1A7MH19"/>
<dbReference type="InterPro" id="IPR036028">
    <property type="entry name" value="SH3-like_dom_sf"/>
</dbReference>
<dbReference type="Proteomes" id="UP000308802">
    <property type="component" value="Unassembled WGS sequence"/>
</dbReference>
<comment type="caution">
    <text evidence="8">The sequence shown here is derived from an EMBL/GenBank/DDBJ whole genome shotgun (WGS) entry which is preliminary data.</text>
</comment>
<dbReference type="EMBL" id="QZAO01000074">
    <property type="protein sequence ID" value="THW76121.1"/>
    <property type="molecule type" value="Genomic_DNA"/>
</dbReference>
<dbReference type="InterPro" id="IPR051228">
    <property type="entry name" value="NADPH_Oxidase/PX-Domain"/>
</dbReference>
<evidence type="ECO:0000259" key="6">
    <source>
        <dbReference type="PROSITE" id="PS50195"/>
    </source>
</evidence>
<feature type="compositionally biased region" description="Polar residues" evidence="4">
    <location>
        <begin position="9"/>
        <end position="18"/>
    </location>
</feature>
<dbReference type="PANTHER" id="PTHR15706">
    <property type="entry name" value="SH3 MULTIPLE DOMAIN"/>
    <property type="match status" value="1"/>
</dbReference>
<dbReference type="Pfam" id="PF00787">
    <property type="entry name" value="PX"/>
    <property type="match status" value="1"/>
</dbReference>
<dbReference type="Proteomes" id="UP000309076">
    <property type="component" value="Unassembled WGS sequence"/>
</dbReference>
<dbReference type="InterPro" id="IPR001452">
    <property type="entry name" value="SH3_domain"/>
</dbReference>
<feature type="region of interest" description="Disordered" evidence="4">
    <location>
        <begin position="101"/>
        <end position="135"/>
    </location>
</feature>
<dbReference type="CDD" id="cd06890">
    <property type="entry name" value="PX_Bem1p"/>
    <property type="match status" value="1"/>
</dbReference>
<keyword evidence="2" id="KW-0677">Repeat</keyword>
<keyword evidence="1 3" id="KW-0728">SH3 domain</keyword>
<evidence type="ECO:0000256" key="2">
    <source>
        <dbReference type="ARBA" id="ARBA00022737"/>
    </source>
</evidence>
<dbReference type="PROSITE" id="PS50002">
    <property type="entry name" value="SH3"/>
    <property type="match status" value="2"/>
</dbReference>
<dbReference type="CDD" id="cd11879">
    <property type="entry name" value="SH3_Bem1p_2"/>
    <property type="match status" value="1"/>
</dbReference>